<feature type="transmembrane region" description="Helical" evidence="7">
    <location>
        <begin position="134"/>
        <end position="154"/>
    </location>
</feature>
<proteinExistence type="inferred from homology"/>
<gene>
    <name evidence="8" type="primary">yplQ</name>
    <name evidence="8" type="ORF">ADA01nite_18560</name>
</gene>
<evidence type="ECO:0000256" key="2">
    <source>
        <dbReference type="ARBA" id="ARBA00008488"/>
    </source>
</evidence>
<evidence type="ECO:0000256" key="3">
    <source>
        <dbReference type="ARBA" id="ARBA00022692"/>
    </source>
</evidence>
<dbReference type="PANTHER" id="PTHR20855">
    <property type="entry name" value="ADIPOR/PROGESTIN RECEPTOR-RELATED"/>
    <property type="match status" value="1"/>
</dbReference>
<comment type="similarity">
    <text evidence="2">Belongs to the UPF0073 (Hly-III) family.</text>
</comment>
<evidence type="ECO:0000256" key="4">
    <source>
        <dbReference type="ARBA" id="ARBA00022989"/>
    </source>
</evidence>
<dbReference type="GO" id="GO:0046872">
    <property type="term" value="F:metal ion binding"/>
    <property type="evidence" value="ECO:0007669"/>
    <property type="project" value="UniProtKB-KW"/>
</dbReference>
<dbReference type="InterPro" id="IPR004254">
    <property type="entry name" value="AdipoR/HlyIII-related"/>
</dbReference>
<dbReference type="Pfam" id="PF03006">
    <property type="entry name" value="HlyIII"/>
    <property type="match status" value="1"/>
</dbReference>
<feature type="binding site" evidence="6">
    <location>
        <position position="67"/>
    </location>
    <ligand>
        <name>Zn(2+)</name>
        <dbReference type="ChEBI" id="CHEBI:29105"/>
    </ligand>
</feature>
<dbReference type="NCBIfam" id="TIGR01065">
    <property type="entry name" value="hlyIII"/>
    <property type="match status" value="1"/>
</dbReference>
<evidence type="ECO:0000256" key="7">
    <source>
        <dbReference type="SAM" id="Phobius"/>
    </source>
</evidence>
<keyword evidence="6" id="KW-0479">Metal-binding</keyword>
<dbReference type="PANTHER" id="PTHR20855:SF129">
    <property type="entry name" value="HEMOLYSIN-3 HOMOLOG"/>
    <property type="match status" value="1"/>
</dbReference>
<dbReference type="GO" id="GO:0012505">
    <property type="term" value="C:endomembrane system"/>
    <property type="evidence" value="ECO:0007669"/>
    <property type="project" value="UniProtKB-SubCell"/>
</dbReference>
<keyword evidence="3 7" id="KW-0812">Transmembrane</keyword>
<protein>
    <submittedName>
        <fullName evidence="8">Hemolysin III family protein</fullName>
    </submittedName>
</protein>
<dbReference type="GO" id="GO:0016020">
    <property type="term" value="C:membrane"/>
    <property type="evidence" value="ECO:0007669"/>
    <property type="project" value="InterPro"/>
</dbReference>
<keyword evidence="5 7" id="KW-0472">Membrane</keyword>
<feature type="transmembrane region" description="Helical" evidence="7">
    <location>
        <begin position="12"/>
        <end position="37"/>
    </location>
</feature>
<keyword evidence="9" id="KW-1185">Reference proteome</keyword>
<feature type="transmembrane region" description="Helical" evidence="7">
    <location>
        <begin position="108"/>
        <end position="127"/>
    </location>
</feature>
<dbReference type="GO" id="GO:0140911">
    <property type="term" value="F:pore-forming activity"/>
    <property type="evidence" value="ECO:0007669"/>
    <property type="project" value="InterPro"/>
</dbReference>
<accession>A0A511V621</accession>
<evidence type="ECO:0000256" key="1">
    <source>
        <dbReference type="ARBA" id="ARBA00004127"/>
    </source>
</evidence>
<comment type="subcellular location">
    <subcellularLocation>
        <location evidence="1">Endomembrane system</location>
        <topology evidence="1">Multi-pass membrane protein</topology>
    </subcellularLocation>
</comment>
<dbReference type="RefSeq" id="WP_146809669.1">
    <property type="nucleotide sequence ID" value="NZ_BJXX01000078.1"/>
</dbReference>
<feature type="transmembrane region" description="Helical" evidence="7">
    <location>
        <begin position="194"/>
        <end position="212"/>
    </location>
</feature>
<dbReference type="AlphaFoldDB" id="A0A511V621"/>
<sequence length="215" mass="23832">MASTHVFTRKEEVANAITHGIGALFSIAALVWLLVAASESGTAWHVVSFAIYGVTMLLLYLSSTLVHSFPPGKVKDIFEICDHASIYLFIAGTYTPFLFLVIKGALGWTLFGVVWGMALAGVIFKMFFTKKFMYLSTVLYIVMGWLIVLAWQPLVAGLPFGGMVLLVVGGVLYTLGTVFYMWRGFPFHHAVWHTFVLAGTAAHFFGVFFYLLPLR</sequence>
<feature type="transmembrane region" description="Helical" evidence="7">
    <location>
        <begin position="160"/>
        <end position="182"/>
    </location>
</feature>
<dbReference type="Proteomes" id="UP000321157">
    <property type="component" value="Unassembled WGS sequence"/>
</dbReference>
<keyword evidence="4 7" id="KW-1133">Transmembrane helix</keyword>
<keyword evidence="6" id="KW-0862">Zinc</keyword>
<name>A0A511V621_9BACL</name>
<evidence type="ECO:0000313" key="8">
    <source>
        <dbReference type="EMBL" id="GEN34396.1"/>
    </source>
</evidence>
<dbReference type="EMBL" id="BJXX01000078">
    <property type="protein sequence ID" value="GEN34396.1"/>
    <property type="molecule type" value="Genomic_DNA"/>
</dbReference>
<reference evidence="8 9" key="1">
    <citation type="submission" date="2019-07" db="EMBL/GenBank/DDBJ databases">
        <title>Whole genome shotgun sequence of Aneurinibacillus danicus NBRC 102444.</title>
        <authorList>
            <person name="Hosoyama A."/>
            <person name="Uohara A."/>
            <person name="Ohji S."/>
            <person name="Ichikawa N."/>
        </authorList>
    </citation>
    <scope>NUCLEOTIDE SEQUENCE [LARGE SCALE GENOMIC DNA]</scope>
    <source>
        <strain evidence="8 9">NBRC 102444</strain>
    </source>
</reference>
<organism evidence="8 9">
    <name type="scientific">Aneurinibacillus danicus</name>
    <dbReference type="NCBI Taxonomy" id="267746"/>
    <lineage>
        <taxon>Bacteria</taxon>
        <taxon>Bacillati</taxon>
        <taxon>Bacillota</taxon>
        <taxon>Bacilli</taxon>
        <taxon>Bacillales</taxon>
        <taxon>Paenibacillaceae</taxon>
        <taxon>Aneurinibacillus group</taxon>
        <taxon>Aneurinibacillus</taxon>
    </lineage>
</organism>
<dbReference type="OrthoDB" id="9813689at2"/>
<feature type="binding site" evidence="6">
    <location>
        <position position="193"/>
    </location>
    <ligand>
        <name>Zn(2+)</name>
        <dbReference type="ChEBI" id="CHEBI:29105"/>
    </ligand>
</feature>
<feature type="transmembrane region" description="Helical" evidence="7">
    <location>
        <begin position="84"/>
        <end position="102"/>
    </location>
</feature>
<feature type="transmembrane region" description="Helical" evidence="7">
    <location>
        <begin position="43"/>
        <end position="63"/>
    </location>
</feature>
<feature type="binding site" evidence="6">
    <location>
        <position position="189"/>
    </location>
    <ligand>
        <name>Zn(2+)</name>
        <dbReference type="ChEBI" id="CHEBI:29105"/>
    </ligand>
</feature>
<dbReference type="InterPro" id="IPR005744">
    <property type="entry name" value="Hy-lIII"/>
</dbReference>
<evidence type="ECO:0000313" key="9">
    <source>
        <dbReference type="Proteomes" id="UP000321157"/>
    </source>
</evidence>
<comment type="caution">
    <text evidence="8">The sequence shown here is derived from an EMBL/GenBank/DDBJ whole genome shotgun (WGS) entry which is preliminary data.</text>
</comment>
<evidence type="ECO:0000256" key="6">
    <source>
        <dbReference type="PIRSR" id="PIRSR604254-1"/>
    </source>
</evidence>
<evidence type="ECO:0000256" key="5">
    <source>
        <dbReference type="ARBA" id="ARBA00023136"/>
    </source>
</evidence>